<proteinExistence type="predicted"/>
<organism evidence="1 2">
    <name type="scientific">Dictyocaulus viviparus</name>
    <name type="common">Bovine lungworm</name>
    <dbReference type="NCBI Taxonomy" id="29172"/>
    <lineage>
        <taxon>Eukaryota</taxon>
        <taxon>Metazoa</taxon>
        <taxon>Ecdysozoa</taxon>
        <taxon>Nematoda</taxon>
        <taxon>Chromadorea</taxon>
        <taxon>Rhabditida</taxon>
        <taxon>Rhabditina</taxon>
        <taxon>Rhabditomorpha</taxon>
        <taxon>Strongyloidea</taxon>
        <taxon>Metastrongylidae</taxon>
        <taxon>Dictyocaulus</taxon>
    </lineage>
</organism>
<evidence type="ECO:0000313" key="1">
    <source>
        <dbReference type="EMBL" id="KJH50408.1"/>
    </source>
</evidence>
<accession>A0A0D8Y0L6</accession>
<reference evidence="1 2" key="1">
    <citation type="submission" date="2013-11" db="EMBL/GenBank/DDBJ databases">
        <title>Draft genome of the bovine lungworm Dictyocaulus viviparus.</title>
        <authorList>
            <person name="Mitreva M."/>
        </authorList>
    </citation>
    <scope>NUCLEOTIDE SEQUENCE [LARGE SCALE GENOMIC DNA]</scope>
    <source>
        <strain evidence="1 2">HannoverDv2000</strain>
    </source>
</reference>
<dbReference type="EMBL" id="KN716206">
    <property type="protein sequence ID" value="KJH50408.1"/>
    <property type="molecule type" value="Genomic_DNA"/>
</dbReference>
<dbReference type="OrthoDB" id="361020at2759"/>
<reference evidence="2" key="2">
    <citation type="journal article" date="2016" name="Sci. Rep.">
        <title>Dictyocaulus viviparus genome, variome and transcriptome elucidate lungworm biology and support future intervention.</title>
        <authorList>
            <person name="McNulty S.N."/>
            <person name="Strube C."/>
            <person name="Rosa B.A."/>
            <person name="Martin J.C."/>
            <person name="Tyagi R."/>
            <person name="Choi Y.J."/>
            <person name="Wang Q."/>
            <person name="Hallsworth Pepin K."/>
            <person name="Zhang X."/>
            <person name="Ozersky P."/>
            <person name="Wilson R.K."/>
            <person name="Sternberg P.W."/>
            <person name="Gasser R.B."/>
            <person name="Mitreva M."/>
        </authorList>
    </citation>
    <scope>NUCLEOTIDE SEQUENCE [LARGE SCALE GENOMIC DNA]</scope>
    <source>
        <strain evidence="2">HannoverDv2000</strain>
    </source>
</reference>
<evidence type="ECO:0000313" key="2">
    <source>
        <dbReference type="Proteomes" id="UP000053766"/>
    </source>
</evidence>
<protein>
    <submittedName>
        <fullName evidence="1">Uncharacterized protein</fullName>
    </submittedName>
</protein>
<gene>
    <name evidence="1" type="ORF">DICVIV_03419</name>
</gene>
<dbReference type="Proteomes" id="UP000053766">
    <property type="component" value="Unassembled WGS sequence"/>
</dbReference>
<dbReference type="AlphaFoldDB" id="A0A0D8Y0L6"/>
<name>A0A0D8Y0L6_DICVI</name>
<keyword evidence="2" id="KW-1185">Reference proteome</keyword>
<sequence length="75" mass="8830">MAYGHRYTIIQHLEEMKPTVIILYNTDIVALRHIEALMIPRRYETDRDVVHRLQMPMASDGQHALHADERPKVHS</sequence>